<proteinExistence type="predicted"/>
<evidence type="ECO:0000256" key="5">
    <source>
        <dbReference type="ARBA" id="ARBA00022741"/>
    </source>
</evidence>
<dbReference type="PANTHER" id="PTHR24421">
    <property type="entry name" value="NITRATE/NITRITE SENSOR PROTEIN NARX-RELATED"/>
    <property type="match status" value="1"/>
</dbReference>
<evidence type="ECO:0000256" key="8">
    <source>
        <dbReference type="ARBA" id="ARBA00023012"/>
    </source>
</evidence>
<keyword evidence="14" id="KW-1185">Reference proteome</keyword>
<dbReference type="PANTHER" id="PTHR24421:SF10">
    <property type="entry name" value="NITRATE_NITRITE SENSOR PROTEIN NARQ"/>
    <property type="match status" value="1"/>
</dbReference>
<evidence type="ECO:0000259" key="11">
    <source>
        <dbReference type="Pfam" id="PF02518"/>
    </source>
</evidence>
<evidence type="ECO:0000256" key="4">
    <source>
        <dbReference type="ARBA" id="ARBA00022679"/>
    </source>
</evidence>
<organism evidence="13 14">
    <name type="scientific">Nonomuraea rosea</name>
    <dbReference type="NCBI Taxonomy" id="638574"/>
    <lineage>
        <taxon>Bacteria</taxon>
        <taxon>Bacillati</taxon>
        <taxon>Actinomycetota</taxon>
        <taxon>Actinomycetes</taxon>
        <taxon>Streptosporangiales</taxon>
        <taxon>Streptosporangiaceae</taxon>
        <taxon>Nonomuraea</taxon>
    </lineage>
</organism>
<evidence type="ECO:0000256" key="3">
    <source>
        <dbReference type="ARBA" id="ARBA00022553"/>
    </source>
</evidence>
<dbReference type="Pfam" id="PF02518">
    <property type="entry name" value="HATPase_c"/>
    <property type="match status" value="1"/>
</dbReference>
<name>A0ABP6WCU6_9ACTN</name>
<evidence type="ECO:0000313" key="14">
    <source>
        <dbReference type="Proteomes" id="UP001500630"/>
    </source>
</evidence>
<feature type="domain" description="Histidine kinase/HSP90-like ATPase" evidence="11">
    <location>
        <begin position="244"/>
        <end position="339"/>
    </location>
</feature>
<keyword evidence="8" id="KW-0902">Two-component regulatory system</keyword>
<dbReference type="EMBL" id="BAABDQ010000005">
    <property type="protein sequence ID" value="GAA3548150.1"/>
    <property type="molecule type" value="Genomic_DNA"/>
</dbReference>
<keyword evidence="10" id="KW-1133">Transmembrane helix</keyword>
<feature type="region of interest" description="Disordered" evidence="9">
    <location>
        <begin position="275"/>
        <end position="304"/>
    </location>
</feature>
<feature type="domain" description="Signal transduction histidine kinase subgroup 3 dimerisation and phosphoacceptor" evidence="12">
    <location>
        <begin position="142"/>
        <end position="205"/>
    </location>
</feature>
<feature type="transmembrane region" description="Helical" evidence="10">
    <location>
        <begin position="53"/>
        <end position="70"/>
    </location>
</feature>
<dbReference type="EC" id="2.7.13.3" evidence="2"/>
<feature type="transmembrane region" description="Helical" evidence="10">
    <location>
        <begin position="27"/>
        <end position="47"/>
    </location>
</feature>
<dbReference type="Pfam" id="PF07730">
    <property type="entry name" value="HisKA_3"/>
    <property type="match status" value="1"/>
</dbReference>
<dbReference type="InterPro" id="IPR003594">
    <property type="entry name" value="HATPase_dom"/>
</dbReference>
<gene>
    <name evidence="13" type="ORF">GCM10022419_030550</name>
</gene>
<keyword evidence="5" id="KW-0547">Nucleotide-binding</keyword>
<dbReference type="Proteomes" id="UP001500630">
    <property type="component" value="Unassembled WGS sequence"/>
</dbReference>
<dbReference type="InterPro" id="IPR050482">
    <property type="entry name" value="Sensor_HK_TwoCompSys"/>
</dbReference>
<evidence type="ECO:0000256" key="7">
    <source>
        <dbReference type="ARBA" id="ARBA00022840"/>
    </source>
</evidence>
<keyword evidence="10" id="KW-0812">Transmembrane</keyword>
<keyword evidence="7" id="KW-0067">ATP-binding</keyword>
<evidence type="ECO:0000256" key="1">
    <source>
        <dbReference type="ARBA" id="ARBA00000085"/>
    </source>
</evidence>
<dbReference type="SUPFAM" id="SSF55874">
    <property type="entry name" value="ATPase domain of HSP90 chaperone/DNA topoisomerase II/histidine kinase"/>
    <property type="match status" value="1"/>
</dbReference>
<feature type="transmembrane region" description="Helical" evidence="10">
    <location>
        <begin position="77"/>
        <end position="95"/>
    </location>
</feature>
<dbReference type="InterPro" id="IPR011712">
    <property type="entry name" value="Sig_transdc_His_kin_sub3_dim/P"/>
</dbReference>
<dbReference type="Gene3D" id="3.30.565.10">
    <property type="entry name" value="Histidine kinase-like ATPase, C-terminal domain"/>
    <property type="match status" value="1"/>
</dbReference>
<evidence type="ECO:0000256" key="9">
    <source>
        <dbReference type="SAM" id="MobiDB-lite"/>
    </source>
</evidence>
<comment type="caution">
    <text evidence="13">The sequence shown here is derived from an EMBL/GenBank/DDBJ whole genome shotgun (WGS) entry which is preliminary data.</text>
</comment>
<evidence type="ECO:0000256" key="2">
    <source>
        <dbReference type="ARBA" id="ARBA00012438"/>
    </source>
</evidence>
<evidence type="ECO:0000313" key="13">
    <source>
        <dbReference type="EMBL" id="GAA3548150.1"/>
    </source>
</evidence>
<comment type="catalytic activity">
    <reaction evidence="1">
        <text>ATP + protein L-histidine = ADP + protein N-phospho-L-histidine.</text>
        <dbReference type="EC" id="2.7.13.3"/>
    </reaction>
</comment>
<keyword evidence="4" id="KW-0808">Transferase</keyword>
<reference evidence="14" key="1">
    <citation type="journal article" date="2019" name="Int. J. Syst. Evol. Microbiol.">
        <title>The Global Catalogue of Microorganisms (GCM) 10K type strain sequencing project: providing services to taxonomists for standard genome sequencing and annotation.</title>
        <authorList>
            <consortium name="The Broad Institute Genomics Platform"/>
            <consortium name="The Broad Institute Genome Sequencing Center for Infectious Disease"/>
            <person name="Wu L."/>
            <person name="Ma J."/>
        </authorList>
    </citation>
    <scope>NUCLEOTIDE SEQUENCE [LARGE SCALE GENOMIC DNA]</scope>
    <source>
        <strain evidence="14">JCM 17326</strain>
    </source>
</reference>
<evidence type="ECO:0000256" key="10">
    <source>
        <dbReference type="SAM" id="Phobius"/>
    </source>
</evidence>
<sequence>MPGVQGAAAVPGARVPRRPGVPRVSSVYLALAGGTGSMLVTAAHPLTGTTGTAGWWLFVEAPALLVLTALAARRAPAAALVPALAISVILLRMIWPGPPSLVLAGCAGWSLGAAGAAMAGLYLRSLDGHRRRAVEQAVRDQRLALARDLHDFVAHDVSGMLVQAQAAQLAPELPAQAADALRRIEAGGHRAMASLDRTVHMLNEPARSHSPGLDGLRELADGFSPAVRVTLAIDADDLSRESSATVYRVVSEALTNVRRHAPGATAVNINVTKNGDNVHVHVDDDGGPPQRRPPRSTGRTGRRGGGFGLAGLAEVLGAAGGSLSAGAHGGGWRVSAVIPE</sequence>
<evidence type="ECO:0000256" key="6">
    <source>
        <dbReference type="ARBA" id="ARBA00022777"/>
    </source>
</evidence>
<keyword evidence="3" id="KW-0597">Phosphoprotein</keyword>
<keyword evidence="6" id="KW-0418">Kinase</keyword>
<evidence type="ECO:0000259" key="12">
    <source>
        <dbReference type="Pfam" id="PF07730"/>
    </source>
</evidence>
<keyword evidence="10" id="KW-0472">Membrane</keyword>
<feature type="transmembrane region" description="Helical" evidence="10">
    <location>
        <begin position="101"/>
        <end position="123"/>
    </location>
</feature>
<protein>
    <recommendedName>
        <fullName evidence="2">histidine kinase</fullName>
        <ecNumber evidence="2">2.7.13.3</ecNumber>
    </recommendedName>
</protein>
<dbReference type="InterPro" id="IPR036890">
    <property type="entry name" value="HATPase_C_sf"/>
</dbReference>
<accession>A0ABP6WCU6</accession>
<dbReference type="Gene3D" id="1.20.5.1930">
    <property type="match status" value="1"/>
</dbReference>